<gene>
    <name evidence="1" type="primary">yaaA</name>
    <name evidence="1" type="ORF">IPN91_08590</name>
</gene>
<proteinExistence type="predicted"/>
<accession>A0A936K705</accession>
<protein>
    <submittedName>
        <fullName evidence="1">Peroxide stress protein YaaA</fullName>
    </submittedName>
</protein>
<reference evidence="1 2" key="1">
    <citation type="submission" date="2020-10" db="EMBL/GenBank/DDBJ databases">
        <title>Connecting structure to function with the recovery of over 1000 high-quality activated sludge metagenome-assembled genomes encoding full-length rRNA genes using long-read sequencing.</title>
        <authorList>
            <person name="Singleton C.M."/>
            <person name="Petriglieri F."/>
            <person name="Kristensen J.M."/>
            <person name="Kirkegaard R.H."/>
            <person name="Michaelsen T.Y."/>
            <person name="Andersen M.H."/>
            <person name="Karst S.M."/>
            <person name="Dueholm M.S."/>
            <person name="Nielsen P.H."/>
            <person name="Albertsen M."/>
        </authorList>
    </citation>
    <scope>NUCLEOTIDE SEQUENCE [LARGE SCALE GENOMIC DNA]</scope>
    <source>
        <strain evidence="1">OdNE_18-Q3-R46-58_MAXAC.008</strain>
    </source>
</reference>
<name>A0A936K705_9BACT</name>
<evidence type="ECO:0000313" key="1">
    <source>
        <dbReference type="EMBL" id="MBK8572690.1"/>
    </source>
</evidence>
<dbReference type="Pfam" id="PF03883">
    <property type="entry name" value="H2O2_YaaD"/>
    <property type="match status" value="1"/>
</dbReference>
<dbReference type="EMBL" id="JADKCH010000007">
    <property type="protein sequence ID" value="MBK8572690.1"/>
    <property type="molecule type" value="Genomic_DNA"/>
</dbReference>
<evidence type="ECO:0000313" key="2">
    <source>
        <dbReference type="Proteomes" id="UP000709959"/>
    </source>
</evidence>
<dbReference type="Proteomes" id="UP000709959">
    <property type="component" value="Unassembled WGS sequence"/>
</dbReference>
<dbReference type="AlphaFoldDB" id="A0A936K705"/>
<sequence>MTAAPLILLAPSEEKASGGVPGRLAENPAQRWAREQLVALAKQGSPEVLRKAFDVKDLALDKARSEALALSGRVPLLPALARYAGVAFQALQAASLPPETWTQVFILSNLRGLVRGDEAVPPYKLKLGAIPGLKAHWRKALPAQLAALPEGPVWELLPGDSADLLKGWSRPRHTVEIFDAQGRAVSHFSKLYRGRVAHWILTHQQGDPRRVLKGRLPGCQWAGVVENDRGGLCLRLVVER</sequence>
<dbReference type="InterPro" id="IPR005583">
    <property type="entry name" value="YaaA"/>
</dbReference>
<comment type="caution">
    <text evidence="1">The sequence shown here is derived from an EMBL/GenBank/DDBJ whole genome shotgun (WGS) entry which is preliminary data.</text>
</comment>
<organism evidence="1 2">
    <name type="scientific">Candidatus Geothrix odensensis</name>
    <dbReference type="NCBI Taxonomy" id="2954440"/>
    <lineage>
        <taxon>Bacteria</taxon>
        <taxon>Pseudomonadati</taxon>
        <taxon>Acidobacteriota</taxon>
        <taxon>Holophagae</taxon>
        <taxon>Holophagales</taxon>
        <taxon>Holophagaceae</taxon>
        <taxon>Geothrix</taxon>
    </lineage>
</organism>